<sequence>MKHIPGAGGGQGFNFSLSLGLIHSGHDMAHNPYGRCWGFSLGFQLRNPV</sequence>
<evidence type="ECO:0000313" key="1">
    <source>
        <dbReference type="EMBL" id="MFC3636034.1"/>
    </source>
</evidence>
<accession>A0ABV7UBQ2</accession>
<gene>
    <name evidence="1" type="ORF">ACFONL_01340</name>
</gene>
<organism evidence="1 2">
    <name type="scientific">Camelimonas fluminis</name>
    <dbReference type="NCBI Taxonomy" id="1576911"/>
    <lineage>
        <taxon>Bacteria</taxon>
        <taxon>Pseudomonadati</taxon>
        <taxon>Pseudomonadota</taxon>
        <taxon>Alphaproteobacteria</taxon>
        <taxon>Hyphomicrobiales</taxon>
        <taxon>Chelatococcaceae</taxon>
        <taxon>Camelimonas</taxon>
    </lineage>
</organism>
<dbReference type="RefSeq" id="WP_191321410.1">
    <property type="nucleotide sequence ID" value="NZ_BNCG01000076.1"/>
</dbReference>
<protein>
    <recommendedName>
        <fullName evidence="3">Lipid A 3-O-deacylase PagL</fullName>
    </recommendedName>
</protein>
<comment type="caution">
    <text evidence="1">The sequence shown here is derived from an EMBL/GenBank/DDBJ whole genome shotgun (WGS) entry which is preliminary data.</text>
</comment>
<evidence type="ECO:0008006" key="3">
    <source>
        <dbReference type="Google" id="ProtNLM"/>
    </source>
</evidence>
<reference evidence="2" key="1">
    <citation type="journal article" date="2019" name="Int. J. Syst. Evol. Microbiol.">
        <title>The Global Catalogue of Microorganisms (GCM) 10K type strain sequencing project: providing services to taxonomists for standard genome sequencing and annotation.</title>
        <authorList>
            <consortium name="The Broad Institute Genomics Platform"/>
            <consortium name="The Broad Institute Genome Sequencing Center for Infectious Disease"/>
            <person name="Wu L."/>
            <person name="Ma J."/>
        </authorList>
    </citation>
    <scope>NUCLEOTIDE SEQUENCE [LARGE SCALE GENOMIC DNA]</scope>
    <source>
        <strain evidence="2">KCTC 42282</strain>
    </source>
</reference>
<dbReference type="Proteomes" id="UP001595704">
    <property type="component" value="Unassembled WGS sequence"/>
</dbReference>
<dbReference type="EMBL" id="JBHRYC010000017">
    <property type="protein sequence ID" value="MFC3636034.1"/>
    <property type="molecule type" value="Genomic_DNA"/>
</dbReference>
<proteinExistence type="predicted"/>
<keyword evidence="2" id="KW-1185">Reference proteome</keyword>
<evidence type="ECO:0000313" key="2">
    <source>
        <dbReference type="Proteomes" id="UP001595704"/>
    </source>
</evidence>
<name>A0ABV7UBQ2_9HYPH</name>